<dbReference type="InterPro" id="IPR001387">
    <property type="entry name" value="Cro/C1-type_HTH"/>
</dbReference>
<accession>A0ABP6C0M2</accession>
<gene>
    <name evidence="1" type="ORF">GCM10010411_30660</name>
</gene>
<sequence length="311" mass="35430">MTPTTRTTPRGPAGAQRAGSFDEALRAAIQARGLSLERLHARLAERGIRVSLASLSNWQRGRCRPERSNSLHAVRALEEILGVPPDSLVARLGPPRPRGRWVRHVPGALPYRDICEVHGSVDRLLDQIQNPGAGQLEWLSCHEWFMAGPGREERTVHTRLVLRARADGVDRHVALHHNEDGMLPDVRRATFCRVGRMRTDPAAGVTAMELLFERPLERGETYVVEYEFGYGVGGPYATHYDRWFRYPAHEYLLQVQFDPLALPTRCYRYWQPNISTPPTDVKELRLTSWHTVHLAKLNVKPGVHGIRWEWD</sequence>
<dbReference type="InterPro" id="IPR010982">
    <property type="entry name" value="Lambda_DNA-bd_dom_sf"/>
</dbReference>
<protein>
    <recommendedName>
        <fullName evidence="3">XRE family transcriptional regulator</fullName>
    </recommendedName>
</protein>
<dbReference type="Gene3D" id="1.10.260.40">
    <property type="entry name" value="lambda repressor-like DNA-binding domains"/>
    <property type="match status" value="1"/>
</dbReference>
<dbReference type="CDD" id="cd00093">
    <property type="entry name" value="HTH_XRE"/>
    <property type="match status" value="1"/>
</dbReference>
<evidence type="ECO:0008006" key="3">
    <source>
        <dbReference type="Google" id="ProtNLM"/>
    </source>
</evidence>
<keyword evidence="2" id="KW-1185">Reference proteome</keyword>
<reference evidence="2" key="1">
    <citation type="journal article" date="2019" name="Int. J. Syst. Evol. Microbiol.">
        <title>The Global Catalogue of Microorganisms (GCM) 10K type strain sequencing project: providing services to taxonomists for standard genome sequencing and annotation.</title>
        <authorList>
            <consortium name="The Broad Institute Genomics Platform"/>
            <consortium name="The Broad Institute Genome Sequencing Center for Infectious Disease"/>
            <person name="Wu L."/>
            <person name="Ma J."/>
        </authorList>
    </citation>
    <scope>NUCLEOTIDE SEQUENCE [LARGE SCALE GENOMIC DNA]</scope>
    <source>
        <strain evidence="2">JCM 6833</strain>
    </source>
</reference>
<dbReference type="EMBL" id="BAAATD010000003">
    <property type="protein sequence ID" value="GAA2595217.1"/>
    <property type="molecule type" value="Genomic_DNA"/>
</dbReference>
<name>A0ABP6C0M2_9ACTN</name>
<dbReference type="RefSeq" id="WP_344541404.1">
    <property type="nucleotide sequence ID" value="NZ_BAAATD010000003.1"/>
</dbReference>
<evidence type="ECO:0000313" key="1">
    <source>
        <dbReference type="EMBL" id="GAA2595217.1"/>
    </source>
</evidence>
<dbReference type="Proteomes" id="UP001501509">
    <property type="component" value="Unassembled WGS sequence"/>
</dbReference>
<organism evidence="1 2">
    <name type="scientific">Actinomadura fulvescens</name>
    <dbReference type="NCBI Taxonomy" id="46160"/>
    <lineage>
        <taxon>Bacteria</taxon>
        <taxon>Bacillati</taxon>
        <taxon>Actinomycetota</taxon>
        <taxon>Actinomycetes</taxon>
        <taxon>Streptosporangiales</taxon>
        <taxon>Thermomonosporaceae</taxon>
        <taxon>Actinomadura</taxon>
    </lineage>
</organism>
<comment type="caution">
    <text evidence="1">The sequence shown here is derived from an EMBL/GenBank/DDBJ whole genome shotgun (WGS) entry which is preliminary data.</text>
</comment>
<evidence type="ECO:0000313" key="2">
    <source>
        <dbReference type="Proteomes" id="UP001501509"/>
    </source>
</evidence>
<proteinExistence type="predicted"/>